<organism evidence="1">
    <name type="scientific">bioreactor metagenome</name>
    <dbReference type="NCBI Taxonomy" id="1076179"/>
    <lineage>
        <taxon>unclassified sequences</taxon>
        <taxon>metagenomes</taxon>
        <taxon>ecological metagenomes</taxon>
    </lineage>
</organism>
<comment type="caution">
    <text evidence="1">The sequence shown here is derived from an EMBL/GenBank/DDBJ whole genome shotgun (WGS) entry which is preliminary data.</text>
</comment>
<evidence type="ECO:0000313" key="1">
    <source>
        <dbReference type="EMBL" id="MPN53973.1"/>
    </source>
</evidence>
<name>A0A645J3C4_9ZZZZ</name>
<protein>
    <submittedName>
        <fullName evidence="1">Uncharacterized protein</fullName>
    </submittedName>
</protein>
<accession>A0A645J3C4</accession>
<proteinExistence type="predicted"/>
<dbReference type="AlphaFoldDB" id="A0A645J3C4"/>
<dbReference type="EMBL" id="VSSQ01121701">
    <property type="protein sequence ID" value="MPN53973.1"/>
    <property type="molecule type" value="Genomic_DNA"/>
</dbReference>
<gene>
    <name evidence="1" type="ORF">SDC9_201642</name>
</gene>
<sequence>MRFEFVLDVNKDLGFIDEQGNQFVDAGEVNICIGDKTLKLHIE</sequence>
<reference evidence="1" key="1">
    <citation type="submission" date="2019-08" db="EMBL/GenBank/DDBJ databases">
        <authorList>
            <person name="Kucharzyk K."/>
            <person name="Murdoch R.W."/>
            <person name="Higgins S."/>
            <person name="Loffler F."/>
        </authorList>
    </citation>
    <scope>NUCLEOTIDE SEQUENCE</scope>
</reference>